<dbReference type="AlphaFoldDB" id="A0A668UF21"/>
<dbReference type="Ensembl" id="ENSOABT00000037419.2">
    <property type="protein sequence ID" value="ENSOABP00000036407.2"/>
    <property type="gene ID" value="ENSOABG00000016730.2"/>
</dbReference>
<reference evidence="2" key="2">
    <citation type="submission" date="2025-09" db="UniProtKB">
        <authorList>
            <consortium name="Ensembl"/>
        </authorList>
    </citation>
    <scope>IDENTIFICATION</scope>
</reference>
<accession>A0A668UF21</accession>
<feature type="compositionally biased region" description="Polar residues" evidence="1">
    <location>
        <begin position="42"/>
        <end position="51"/>
    </location>
</feature>
<name>A0A668UF21_OREAU</name>
<organism evidence="2 3">
    <name type="scientific">Oreochromis aureus</name>
    <name type="common">Israeli tilapia</name>
    <name type="synonym">Chromis aureus</name>
    <dbReference type="NCBI Taxonomy" id="47969"/>
    <lineage>
        <taxon>Eukaryota</taxon>
        <taxon>Metazoa</taxon>
        <taxon>Chordata</taxon>
        <taxon>Craniata</taxon>
        <taxon>Vertebrata</taxon>
        <taxon>Euteleostomi</taxon>
        <taxon>Actinopterygii</taxon>
        <taxon>Neopterygii</taxon>
        <taxon>Teleostei</taxon>
        <taxon>Neoteleostei</taxon>
        <taxon>Acanthomorphata</taxon>
        <taxon>Ovalentaria</taxon>
        <taxon>Cichlomorphae</taxon>
        <taxon>Cichliformes</taxon>
        <taxon>Cichlidae</taxon>
        <taxon>African cichlids</taxon>
        <taxon>Pseudocrenilabrinae</taxon>
        <taxon>Oreochromini</taxon>
        <taxon>Oreochromis</taxon>
    </lineage>
</organism>
<proteinExistence type="predicted"/>
<feature type="compositionally biased region" description="Basic residues" evidence="1">
    <location>
        <begin position="83"/>
        <end position="92"/>
    </location>
</feature>
<keyword evidence="3" id="KW-1185">Reference proteome</keyword>
<feature type="region of interest" description="Disordered" evidence="1">
    <location>
        <begin position="1"/>
        <end position="92"/>
    </location>
</feature>
<evidence type="ECO:0000256" key="1">
    <source>
        <dbReference type="SAM" id="MobiDB-lite"/>
    </source>
</evidence>
<evidence type="ECO:0000313" key="2">
    <source>
        <dbReference type="Ensembl" id="ENSOABP00000036407.2"/>
    </source>
</evidence>
<protein>
    <submittedName>
        <fullName evidence="2">Uncharacterized protein</fullName>
    </submittedName>
</protein>
<evidence type="ECO:0000313" key="3">
    <source>
        <dbReference type="Proteomes" id="UP000472276"/>
    </source>
</evidence>
<dbReference type="Proteomes" id="UP000472276">
    <property type="component" value="Unassembled WGS sequence"/>
</dbReference>
<sequence>LHVPPVCGRSWPHPPGLKAPANRCSQKHIHTSANKEKRDSNTKYTYNTRQYPPSKGRLPTTLKQKHKHKNHSTTNPGRVVGGPRRRAPKPLR</sequence>
<reference evidence="2" key="1">
    <citation type="submission" date="2025-08" db="UniProtKB">
        <authorList>
            <consortium name="Ensembl"/>
        </authorList>
    </citation>
    <scope>IDENTIFICATION</scope>
</reference>